<dbReference type="EMBL" id="BNCK01000005">
    <property type="protein sequence ID" value="GHF96215.1"/>
    <property type="molecule type" value="Genomic_DNA"/>
</dbReference>
<comment type="cofactor">
    <cofactor evidence="1">
        <name>FMN</name>
        <dbReference type="ChEBI" id="CHEBI:58210"/>
    </cofactor>
</comment>
<dbReference type="AlphaFoldDB" id="A0A919ELX4"/>
<dbReference type="CDD" id="cd02149">
    <property type="entry name" value="NfsB-like"/>
    <property type="match status" value="1"/>
</dbReference>
<evidence type="ECO:0000256" key="1">
    <source>
        <dbReference type="ARBA" id="ARBA00001917"/>
    </source>
</evidence>
<accession>A0A919ELX4</accession>
<gene>
    <name evidence="8" type="ORF">GCM10017161_25710</name>
</gene>
<reference evidence="8" key="1">
    <citation type="journal article" date="2014" name="Int. J. Syst. Evol. Microbiol.">
        <title>Complete genome sequence of Corynebacterium casei LMG S-19264T (=DSM 44701T), isolated from a smear-ripened cheese.</title>
        <authorList>
            <consortium name="US DOE Joint Genome Institute (JGI-PGF)"/>
            <person name="Walter F."/>
            <person name="Albersmeier A."/>
            <person name="Kalinowski J."/>
            <person name="Ruckert C."/>
        </authorList>
    </citation>
    <scope>NUCLEOTIDE SEQUENCE</scope>
    <source>
        <strain evidence="8">KCTC 42731</strain>
    </source>
</reference>
<feature type="domain" description="Nitroreductase" evidence="7">
    <location>
        <begin position="8"/>
        <end position="184"/>
    </location>
</feature>
<evidence type="ECO:0000313" key="8">
    <source>
        <dbReference type="EMBL" id="GHF96215.1"/>
    </source>
</evidence>
<evidence type="ECO:0000259" key="7">
    <source>
        <dbReference type="Pfam" id="PF00881"/>
    </source>
</evidence>
<dbReference type="Pfam" id="PF00881">
    <property type="entry name" value="Nitroreductase"/>
    <property type="match status" value="1"/>
</dbReference>
<dbReference type="Proteomes" id="UP000623842">
    <property type="component" value="Unassembled WGS sequence"/>
</dbReference>
<keyword evidence="3" id="KW-0285">Flavoprotein</keyword>
<evidence type="ECO:0000256" key="3">
    <source>
        <dbReference type="ARBA" id="ARBA00022630"/>
    </source>
</evidence>
<comment type="caution">
    <text evidence="8">The sequence shown here is derived from an EMBL/GenBank/DDBJ whole genome shotgun (WGS) entry which is preliminary data.</text>
</comment>
<evidence type="ECO:0000256" key="4">
    <source>
        <dbReference type="ARBA" id="ARBA00022643"/>
    </source>
</evidence>
<evidence type="ECO:0000256" key="6">
    <source>
        <dbReference type="ARBA" id="ARBA00023002"/>
    </source>
</evidence>
<dbReference type="Gene3D" id="3.40.109.10">
    <property type="entry name" value="NADH Oxidase"/>
    <property type="match status" value="1"/>
</dbReference>
<sequence>MNILNALNWRYAVKQFSNETIAQTEVDELLEAIRLTPSAFGLQPFKTLVITNKAIQQSLVDKAYGQDKVLHCSHLLVLASFNGEPNTLVNQYFEQVCQTQLISRESISGYENHIKDYFSGLEHHEFVHWSKQQTHIALGNLLTVCALKSIDACPMTGFDHQAFDDILGLADLSLTSTVIIPIGKRSEQDENAHKAKVRYAKQDVVLEYA</sequence>
<keyword evidence="9" id="KW-1185">Reference proteome</keyword>
<organism evidence="8 9">
    <name type="scientific">Thalassotalea marina</name>
    <dbReference type="NCBI Taxonomy" id="1673741"/>
    <lineage>
        <taxon>Bacteria</taxon>
        <taxon>Pseudomonadati</taxon>
        <taxon>Pseudomonadota</taxon>
        <taxon>Gammaproteobacteria</taxon>
        <taxon>Alteromonadales</taxon>
        <taxon>Colwelliaceae</taxon>
        <taxon>Thalassotalea</taxon>
    </lineage>
</organism>
<evidence type="ECO:0000256" key="5">
    <source>
        <dbReference type="ARBA" id="ARBA00022857"/>
    </source>
</evidence>
<dbReference type="RefSeq" id="WP_189771208.1">
    <property type="nucleotide sequence ID" value="NZ_BNCK01000005.1"/>
</dbReference>
<keyword evidence="6" id="KW-0560">Oxidoreductase</keyword>
<dbReference type="SUPFAM" id="SSF55469">
    <property type="entry name" value="FMN-dependent nitroreductase-like"/>
    <property type="match status" value="1"/>
</dbReference>
<comment type="similarity">
    <text evidence="2">Belongs to the nitroreductase family.</text>
</comment>
<protein>
    <submittedName>
        <fullName evidence="8">NAD(P)H-dependent oxidoreductase</fullName>
    </submittedName>
</protein>
<dbReference type="InterPro" id="IPR000415">
    <property type="entry name" value="Nitroreductase-like"/>
</dbReference>
<proteinExistence type="inferred from homology"/>
<dbReference type="InterPro" id="IPR029479">
    <property type="entry name" value="Nitroreductase"/>
</dbReference>
<keyword evidence="4" id="KW-0288">FMN</keyword>
<evidence type="ECO:0000256" key="2">
    <source>
        <dbReference type="ARBA" id="ARBA00007118"/>
    </source>
</evidence>
<dbReference type="InterPro" id="IPR033878">
    <property type="entry name" value="NfsB-like"/>
</dbReference>
<evidence type="ECO:0000313" key="9">
    <source>
        <dbReference type="Proteomes" id="UP000623842"/>
    </source>
</evidence>
<reference evidence="8" key="2">
    <citation type="submission" date="2020-09" db="EMBL/GenBank/DDBJ databases">
        <authorList>
            <person name="Sun Q."/>
            <person name="Kim S."/>
        </authorList>
    </citation>
    <scope>NUCLEOTIDE SEQUENCE</scope>
    <source>
        <strain evidence="8">KCTC 42731</strain>
    </source>
</reference>
<dbReference type="PANTHER" id="PTHR43673">
    <property type="entry name" value="NAD(P)H NITROREDUCTASE YDGI-RELATED"/>
    <property type="match status" value="1"/>
</dbReference>
<dbReference type="GO" id="GO:0016491">
    <property type="term" value="F:oxidoreductase activity"/>
    <property type="evidence" value="ECO:0007669"/>
    <property type="project" value="UniProtKB-KW"/>
</dbReference>
<keyword evidence="5" id="KW-0521">NADP</keyword>
<dbReference type="PANTHER" id="PTHR43673:SF2">
    <property type="entry name" value="NITROREDUCTASE"/>
    <property type="match status" value="1"/>
</dbReference>
<name>A0A919ELX4_9GAMM</name>